<protein>
    <submittedName>
        <fullName evidence="2">Uncharacterized protein</fullName>
    </submittedName>
</protein>
<feature type="region of interest" description="Disordered" evidence="1">
    <location>
        <begin position="137"/>
        <end position="172"/>
    </location>
</feature>
<keyword evidence="3" id="KW-1185">Reference proteome</keyword>
<accession>A0ABP9D9R0</accession>
<feature type="region of interest" description="Disordered" evidence="1">
    <location>
        <begin position="276"/>
        <end position="311"/>
    </location>
</feature>
<evidence type="ECO:0000256" key="1">
    <source>
        <dbReference type="SAM" id="MobiDB-lite"/>
    </source>
</evidence>
<comment type="caution">
    <text evidence="2">The sequence shown here is derived from an EMBL/GenBank/DDBJ whole genome shotgun (WGS) entry which is preliminary data.</text>
</comment>
<gene>
    <name evidence="2" type="ORF">GCM10023235_09030</name>
</gene>
<organism evidence="2 3">
    <name type="scientific">Kitasatospora terrestris</name>
    <dbReference type="NCBI Taxonomy" id="258051"/>
    <lineage>
        <taxon>Bacteria</taxon>
        <taxon>Bacillati</taxon>
        <taxon>Actinomycetota</taxon>
        <taxon>Actinomycetes</taxon>
        <taxon>Kitasatosporales</taxon>
        <taxon>Streptomycetaceae</taxon>
        <taxon>Kitasatospora</taxon>
    </lineage>
</organism>
<dbReference type="RefSeq" id="WP_345695441.1">
    <property type="nucleotide sequence ID" value="NZ_BAABIS010000001.1"/>
</dbReference>
<reference evidence="3" key="1">
    <citation type="journal article" date="2019" name="Int. J. Syst. Evol. Microbiol.">
        <title>The Global Catalogue of Microorganisms (GCM) 10K type strain sequencing project: providing services to taxonomists for standard genome sequencing and annotation.</title>
        <authorList>
            <consortium name="The Broad Institute Genomics Platform"/>
            <consortium name="The Broad Institute Genome Sequencing Center for Infectious Disease"/>
            <person name="Wu L."/>
            <person name="Ma J."/>
        </authorList>
    </citation>
    <scope>NUCLEOTIDE SEQUENCE [LARGE SCALE GENOMIC DNA]</scope>
    <source>
        <strain evidence="3">JCM 13006</strain>
    </source>
</reference>
<proteinExistence type="predicted"/>
<name>A0ABP9D9R0_9ACTN</name>
<dbReference type="Proteomes" id="UP001501752">
    <property type="component" value="Unassembled WGS sequence"/>
</dbReference>
<evidence type="ECO:0000313" key="3">
    <source>
        <dbReference type="Proteomes" id="UP001501752"/>
    </source>
</evidence>
<evidence type="ECO:0000313" key="2">
    <source>
        <dbReference type="EMBL" id="GAA4836330.1"/>
    </source>
</evidence>
<sequence>MSNDEPAWYEAEATARVEPAHLTRVEGMRIGTVAAEGVPAEPMLQARMAEVQAEPMQRARLADAMPAEPTTLRAAEMQAEPLQAVSGRVAAEPLQAVSGRTAAEPLQAVSGTERLQDGLTARTAVDAVAAEPLRRMSGTVPAQAAQQRLTAPETGKRRAASGDGGGGAGQGFRVAPEQYRAAVSPLLAASEQVRSLYTSLSAFLPSLEAQHPWGNDESGKKFAEGEKGYLKYSKDTLEVVKGLPDALKGIADGIKAMAEGYQNADESITSAFNGMDTGASPIPQAPTLPSAPVNNPVHIPVTPRIRPSGRH</sequence>
<dbReference type="Gene3D" id="1.10.287.1060">
    <property type="entry name" value="ESAT-6-like"/>
    <property type="match status" value="1"/>
</dbReference>
<dbReference type="EMBL" id="BAABIS010000001">
    <property type="protein sequence ID" value="GAA4836330.1"/>
    <property type="molecule type" value="Genomic_DNA"/>
</dbReference>